<dbReference type="SUPFAM" id="SSF53335">
    <property type="entry name" value="S-adenosyl-L-methionine-dependent methyltransferases"/>
    <property type="match status" value="1"/>
</dbReference>
<dbReference type="GO" id="GO:0046983">
    <property type="term" value="F:protein dimerization activity"/>
    <property type="evidence" value="ECO:0007669"/>
    <property type="project" value="InterPro"/>
</dbReference>
<keyword evidence="8" id="KW-1185">Reference proteome</keyword>
<evidence type="ECO:0000259" key="5">
    <source>
        <dbReference type="Pfam" id="PF00891"/>
    </source>
</evidence>
<dbReference type="SUPFAM" id="SSF46785">
    <property type="entry name" value="Winged helix' DNA-binding domain"/>
    <property type="match status" value="1"/>
</dbReference>
<accession>A0A318HFF9</accession>
<dbReference type="InterPro" id="IPR029063">
    <property type="entry name" value="SAM-dependent_MTases_sf"/>
</dbReference>
<feature type="domain" description="O-methyltransferase dimerisation" evidence="6">
    <location>
        <begin position="17"/>
        <end position="82"/>
    </location>
</feature>
<dbReference type="RefSeq" id="WP_220032487.1">
    <property type="nucleotide sequence ID" value="NZ_QJJU01000010.1"/>
</dbReference>
<name>A0A318HFF9_9MYCO</name>
<dbReference type="EMBL" id="QJJU01000010">
    <property type="protein sequence ID" value="PXX07823.1"/>
    <property type="molecule type" value="Genomic_DNA"/>
</dbReference>
<evidence type="ECO:0000313" key="8">
    <source>
        <dbReference type="Proteomes" id="UP000247781"/>
    </source>
</evidence>
<dbReference type="PROSITE" id="PS51683">
    <property type="entry name" value="SAM_OMT_II"/>
    <property type="match status" value="1"/>
</dbReference>
<evidence type="ECO:0000313" key="7">
    <source>
        <dbReference type="EMBL" id="PXX07823.1"/>
    </source>
</evidence>
<sequence length="311" mass="34346">MTATEPLDPARILDMGLAFWPSKTLLTAVELGVFTELAKAPLTADQLRQRIGIHERSARDFFDTLVALRILDRDGYTYSNAADVDAFLDKAKPSYAGGLLEMANTRLYPSWGNLTEGLRTGEPQNEAKADEDFFGVLYSDPARLREFARAMTAVSMGSADAIASKFPWQNHKTFMDIGTAQGNVPVQVARNFPHIIGGGADLPPLEPVFTEYVAAHGLSDRLRFQSLDFFTEPFPNVDVLIMGHVLHDWDLAEKKMLIKKAHEALPDGGALIVYEAIIDDERRENAFGLMMSLNMLIETAGGFDFTGADCR</sequence>
<comment type="caution">
    <text evidence="7">The sequence shown here is derived from an EMBL/GenBank/DDBJ whole genome shotgun (WGS) entry which is preliminary data.</text>
</comment>
<dbReference type="PANTHER" id="PTHR43712">
    <property type="entry name" value="PUTATIVE (AFU_ORTHOLOGUE AFUA_4G14580)-RELATED"/>
    <property type="match status" value="1"/>
</dbReference>
<dbReference type="AlphaFoldDB" id="A0A318HFF9"/>
<dbReference type="Pfam" id="PF00891">
    <property type="entry name" value="Methyltransf_2"/>
    <property type="match status" value="1"/>
</dbReference>
<dbReference type="InterPro" id="IPR001077">
    <property type="entry name" value="COMT_C"/>
</dbReference>
<feature type="active site" description="Proton acceptor" evidence="4">
    <location>
        <position position="247"/>
    </location>
</feature>
<evidence type="ECO:0000256" key="2">
    <source>
        <dbReference type="ARBA" id="ARBA00022679"/>
    </source>
</evidence>
<dbReference type="Pfam" id="PF08100">
    <property type="entry name" value="Dimerisation"/>
    <property type="match status" value="1"/>
</dbReference>
<keyword evidence="3" id="KW-0949">S-adenosyl-L-methionine</keyword>
<dbReference type="Gene3D" id="1.10.10.10">
    <property type="entry name" value="Winged helix-like DNA-binding domain superfamily/Winged helix DNA-binding domain"/>
    <property type="match status" value="1"/>
</dbReference>
<reference evidence="8" key="1">
    <citation type="submission" date="2018-05" db="EMBL/GenBank/DDBJ databases">
        <authorList>
            <person name="Deangelis K."/>
            <person name="Huntemann M."/>
            <person name="Clum A."/>
            <person name="Pillay M."/>
            <person name="Palaniappan K."/>
            <person name="Varghese N."/>
            <person name="Mikhailova N."/>
            <person name="Stamatis D."/>
            <person name="Reddy T."/>
            <person name="Daum C."/>
            <person name="Shapiro N."/>
            <person name="Ivanova N."/>
            <person name="Kyrpides N."/>
            <person name="Woyke T."/>
        </authorList>
    </citation>
    <scope>NUCLEOTIDE SEQUENCE [LARGE SCALE GENOMIC DNA]</scope>
    <source>
        <strain evidence="8">GAS496</strain>
    </source>
</reference>
<dbReference type="Proteomes" id="UP000247781">
    <property type="component" value="Unassembled WGS sequence"/>
</dbReference>
<feature type="domain" description="O-methyltransferase C-terminal" evidence="5">
    <location>
        <begin position="111"/>
        <end position="301"/>
    </location>
</feature>
<organism evidence="7 8">
    <name type="scientific">Mycolicibacterium moriokaense</name>
    <dbReference type="NCBI Taxonomy" id="39691"/>
    <lineage>
        <taxon>Bacteria</taxon>
        <taxon>Bacillati</taxon>
        <taxon>Actinomycetota</taxon>
        <taxon>Actinomycetes</taxon>
        <taxon>Mycobacteriales</taxon>
        <taxon>Mycobacteriaceae</taxon>
        <taxon>Mycolicibacterium</taxon>
    </lineage>
</organism>
<protein>
    <submittedName>
        <fullName evidence="7">Methyltransferase family protein</fullName>
    </submittedName>
</protein>
<dbReference type="InterPro" id="IPR016461">
    <property type="entry name" value="COMT-like"/>
</dbReference>
<dbReference type="GO" id="GO:0008171">
    <property type="term" value="F:O-methyltransferase activity"/>
    <property type="evidence" value="ECO:0007669"/>
    <property type="project" value="InterPro"/>
</dbReference>
<dbReference type="Gene3D" id="3.40.50.150">
    <property type="entry name" value="Vaccinia Virus protein VP39"/>
    <property type="match status" value="1"/>
</dbReference>
<evidence type="ECO:0000256" key="3">
    <source>
        <dbReference type="ARBA" id="ARBA00022691"/>
    </source>
</evidence>
<proteinExistence type="predicted"/>
<evidence type="ECO:0000256" key="1">
    <source>
        <dbReference type="ARBA" id="ARBA00022603"/>
    </source>
</evidence>
<dbReference type="InterPro" id="IPR036388">
    <property type="entry name" value="WH-like_DNA-bd_sf"/>
</dbReference>
<evidence type="ECO:0000259" key="6">
    <source>
        <dbReference type="Pfam" id="PF08100"/>
    </source>
</evidence>
<keyword evidence="2 7" id="KW-0808">Transferase</keyword>
<keyword evidence="1 7" id="KW-0489">Methyltransferase</keyword>
<reference evidence="7 8" key="2">
    <citation type="submission" date="2018-06" db="EMBL/GenBank/DDBJ databases">
        <title>Sequencing of bacterial isolates from soil warming experiment in Harvard Forest, Massachusetts, USA.</title>
        <authorList>
            <person name="Deangelis K.PhD."/>
        </authorList>
    </citation>
    <scope>NUCLEOTIDE SEQUENCE [LARGE SCALE GENOMIC DNA]</scope>
    <source>
        <strain evidence="7 8">GAS496</strain>
    </source>
</reference>
<dbReference type="PANTHER" id="PTHR43712:SF2">
    <property type="entry name" value="O-METHYLTRANSFERASE CICE"/>
    <property type="match status" value="1"/>
</dbReference>
<dbReference type="InterPro" id="IPR012967">
    <property type="entry name" value="COMT_dimerisation"/>
</dbReference>
<evidence type="ECO:0000256" key="4">
    <source>
        <dbReference type="PIRSR" id="PIRSR005739-1"/>
    </source>
</evidence>
<dbReference type="GO" id="GO:0032259">
    <property type="term" value="P:methylation"/>
    <property type="evidence" value="ECO:0007669"/>
    <property type="project" value="UniProtKB-KW"/>
</dbReference>
<dbReference type="PIRSF" id="PIRSF005739">
    <property type="entry name" value="O-mtase"/>
    <property type="match status" value="1"/>
</dbReference>
<dbReference type="InterPro" id="IPR036390">
    <property type="entry name" value="WH_DNA-bd_sf"/>
</dbReference>
<gene>
    <name evidence="7" type="ORF">C8E89_110209</name>
</gene>